<evidence type="ECO:0000256" key="8">
    <source>
        <dbReference type="RuleBase" id="RU003993"/>
    </source>
</evidence>
<feature type="transmembrane region" description="Helical" evidence="8">
    <location>
        <begin position="31"/>
        <end position="51"/>
    </location>
</feature>
<dbReference type="PROSITE" id="PS00760">
    <property type="entry name" value="SPASE_I_2"/>
    <property type="match status" value="1"/>
</dbReference>
<dbReference type="NCBIfam" id="TIGR02227">
    <property type="entry name" value="sigpep_I_bact"/>
    <property type="match status" value="1"/>
</dbReference>
<evidence type="ECO:0000256" key="9">
    <source>
        <dbReference type="RuleBase" id="RU362042"/>
    </source>
</evidence>
<keyword evidence="8" id="KW-1133">Transmembrane helix</keyword>
<evidence type="ECO:0000259" key="10">
    <source>
        <dbReference type="Pfam" id="PF10502"/>
    </source>
</evidence>
<dbReference type="PROSITE" id="PS00501">
    <property type="entry name" value="SPASE_I_1"/>
    <property type="match status" value="1"/>
</dbReference>
<dbReference type="InterPro" id="IPR019757">
    <property type="entry name" value="Pept_S26A_signal_pept_1_Lys-AS"/>
</dbReference>
<dbReference type="GO" id="GO:0009003">
    <property type="term" value="F:signal peptidase activity"/>
    <property type="evidence" value="ECO:0007669"/>
    <property type="project" value="UniProtKB-EC"/>
</dbReference>
<dbReference type="InterPro" id="IPR019756">
    <property type="entry name" value="Pept_S26A_signal_pept_1_Ser-AS"/>
</dbReference>
<dbReference type="InterPro" id="IPR000223">
    <property type="entry name" value="Pept_S26A_signal_pept_1"/>
</dbReference>
<organism evidence="11 12">
    <name type="scientific">Desulfofundulus australicus DSM 11792</name>
    <dbReference type="NCBI Taxonomy" id="1121425"/>
    <lineage>
        <taxon>Bacteria</taxon>
        <taxon>Bacillati</taxon>
        <taxon>Bacillota</taxon>
        <taxon>Clostridia</taxon>
        <taxon>Eubacteriales</taxon>
        <taxon>Peptococcaceae</taxon>
        <taxon>Desulfofundulus</taxon>
    </lineage>
</organism>
<evidence type="ECO:0000256" key="1">
    <source>
        <dbReference type="ARBA" id="ARBA00000677"/>
    </source>
</evidence>
<evidence type="ECO:0000313" key="12">
    <source>
        <dbReference type="Proteomes" id="UP000184196"/>
    </source>
</evidence>
<evidence type="ECO:0000256" key="5">
    <source>
        <dbReference type="ARBA" id="ARBA00022670"/>
    </source>
</evidence>
<keyword evidence="12" id="KW-1185">Reference proteome</keyword>
<dbReference type="InterPro" id="IPR036286">
    <property type="entry name" value="LexA/Signal_pep-like_sf"/>
</dbReference>
<keyword evidence="5 8" id="KW-0645">Protease</keyword>
<dbReference type="GO" id="GO:0004252">
    <property type="term" value="F:serine-type endopeptidase activity"/>
    <property type="evidence" value="ECO:0007669"/>
    <property type="project" value="InterPro"/>
</dbReference>
<dbReference type="InterPro" id="IPR019758">
    <property type="entry name" value="Pept_S26A_signal_pept_1_CS"/>
</dbReference>
<keyword evidence="8" id="KW-0812">Transmembrane</keyword>
<keyword evidence="8" id="KW-0472">Membrane</keyword>
<dbReference type="PANTHER" id="PTHR43390:SF1">
    <property type="entry name" value="CHLOROPLAST PROCESSING PEPTIDASE"/>
    <property type="match status" value="1"/>
</dbReference>
<dbReference type="AlphaFoldDB" id="A0A1M5CF97"/>
<comment type="catalytic activity">
    <reaction evidence="1 8">
        <text>Cleavage of hydrophobic, N-terminal signal or leader sequences from secreted and periplasmic proteins.</text>
        <dbReference type="EC" id="3.4.21.89"/>
    </reaction>
</comment>
<dbReference type="RefSeq" id="WP_027357400.1">
    <property type="nucleotide sequence ID" value="NZ_FQUW01000037.1"/>
</dbReference>
<feature type="domain" description="Peptidase S26" evidence="10">
    <location>
        <begin position="26"/>
        <end position="179"/>
    </location>
</feature>
<dbReference type="InterPro" id="IPR019533">
    <property type="entry name" value="Peptidase_S26"/>
</dbReference>
<dbReference type="EMBL" id="FQUW01000037">
    <property type="protein sequence ID" value="SHF53444.1"/>
    <property type="molecule type" value="Genomic_DNA"/>
</dbReference>
<dbReference type="Pfam" id="PF10502">
    <property type="entry name" value="Peptidase_S26"/>
    <property type="match status" value="1"/>
</dbReference>
<evidence type="ECO:0000313" key="11">
    <source>
        <dbReference type="EMBL" id="SHF53444.1"/>
    </source>
</evidence>
<comment type="subcellular location">
    <subcellularLocation>
        <location evidence="2">Cell membrane</location>
        <topology evidence="2">Single-pass type II membrane protein</topology>
    </subcellularLocation>
    <subcellularLocation>
        <location evidence="9">Membrane</location>
        <topology evidence="9">Single-pass type II membrane protein</topology>
    </subcellularLocation>
</comment>
<dbReference type="GO" id="GO:0005886">
    <property type="term" value="C:plasma membrane"/>
    <property type="evidence" value="ECO:0007669"/>
    <property type="project" value="UniProtKB-SubCell"/>
</dbReference>
<comment type="similarity">
    <text evidence="3 9">Belongs to the peptidase S26 family.</text>
</comment>
<evidence type="ECO:0000256" key="2">
    <source>
        <dbReference type="ARBA" id="ARBA00004401"/>
    </source>
</evidence>
<dbReference type="Proteomes" id="UP000184196">
    <property type="component" value="Unassembled WGS sequence"/>
</dbReference>
<proteinExistence type="inferred from homology"/>
<name>A0A1M5CF97_9FIRM</name>
<feature type="active site" evidence="7">
    <location>
        <position position="55"/>
    </location>
</feature>
<protein>
    <recommendedName>
        <fullName evidence="4 8">Signal peptidase I</fullName>
        <ecNumber evidence="4 8">3.4.21.89</ecNumber>
    </recommendedName>
</protein>
<keyword evidence="6 8" id="KW-0378">Hydrolase</keyword>
<evidence type="ECO:0000256" key="6">
    <source>
        <dbReference type="ARBA" id="ARBA00022801"/>
    </source>
</evidence>
<gene>
    <name evidence="11" type="ORF">SAMN02745218_02518</name>
</gene>
<dbReference type="GO" id="GO:0006465">
    <property type="term" value="P:signal peptide processing"/>
    <property type="evidence" value="ECO:0007669"/>
    <property type="project" value="InterPro"/>
</dbReference>
<feature type="active site" evidence="7">
    <location>
        <position position="98"/>
    </location>
</feature>
<dbReference type="CDD" id="cd06530">
    <property type="entry name" value="S26_SPase_I"/>
    <property type="match status" value="1"/>
</dbReference>
<evidence type="ECO:0000256" key="4">
    <source>
        <dbReference type="ARBA" id="ARBA00013208"/>
    </source>
</evidence>
<reference evidence="12" key="1">
    <citation type="submission" date="2016-11" db="EMBL/GenBank/DDBJ databases">
        <authorList>
            <person name="Varghese N."/>
            <person name="Submissions S."/>
        </authorList>
    </citation>
    <scope>NUCLEOTIDE SEQUENCE [LARGE SCALE GENOMIC DNA]</scope>
    <source>
        <strain evidence="12">DSM 11792</strain>
    </source>
</reference>
<dbReference type="SUPFAM" id="SSF51306">
    <property type="entry name" value="LexA/Signal peptidase"/>
    <property type="match status" value="1"/>
</dbReference>
<dbReference type="PRINTS" id="PR00727">
    <property type="entry name" value="LEADERPTASE"/>
</dbReference>
<dbReference type="EC" id="3.4.21.89" evidence="4 8"/>
<sequence length="188" mass="21271">MEDVDRETNLAETTRQPGNKKSTLGEILESVVIAVLLAVVIRLFILAPFYIPSGSMEPTLQIGDRIIVSKLAYRFGEPRRGDIVVFKYPLDPSRDFVKRLIGLPGETVALRDNRLYINGQLVEENYLPPDIHFADFGPVKVPPGYYLMLGDNRNNSDDSRVWGPLPRENIIGKAILIYWPLERIGLLH</sequence>
<dbReference type="PANTHER" id="PTHR43390">
    <property type="entry name" value="SIGNAL PEPTIDASE I"/>
    <property type="match status" value="1"/>
</dbReference>
<dbReference type="Gene3D" id="2.10.109.10">
    <property type="entry name" value="Umud Fragment, subunit A"/>
    <property type="match status" value="1"/>
</dbReference>
<evidence type="ECO:0000256" key="7">
    <source>
        <dbReference type="PIRSR" id="PIRSR600223-1"/>
    </source>
</evidence>
<evidence type="ECO:0000256" key="3">
    <source>
        <dbReference type="ARBA" id="ARBA00009370"/>
    </source>
</evidence>
<dbReference type="OrthoDB" id="9802919at2"/>
<accession>A0A1M5CF97</accession>
<dbReference type="PROSITE" id="PS00761">
    <property type="entry name" value="SPASE_I_3"/>
    <property type="match status" value="1"/>
</dbReference>